<dbReference type="RefSeq" id="WP_256303126.1">
    <property type="nucleotide sequence ID" value="NZ_JANFYS010000003.1"/>
</dbReference>
<protein>
    <submittedName>
        <fullName evidence="1">Uncharacterized protein</fullName>
    </submittedName>
</protein>
<evidence type="ECO:0000313" key="2">
    <source>
        <dbReference type="Proteomes" id="UP001204562"/>
    </source>
</evidence>
<accession>A0AAW5JHP0</accession>
<evidence type="ECO:0000313" key="1">
    <source>
        <dbReference type="EMBL" id="MCQ4769322.1"/>
    </source>
</evidence>
<sequence>MVQIGVWEREEGVAGAVEAALAAAGRAGLRLLTGAHPAALAGEALSLLTVSPGAVGWAGAGAIACRTVLLPGSAGPLARHLKADRAVSYGPSPKDSITLSSLEGDQICVALQRELVTVTGRVLERQELVLPFPTGRDPLPWLVPSRFMRKFICRPRLNDVSRQ</sequence>
<name>A0AAW5JHP0_9FIRM</name>
<dbReference type="AlphaFoldDB" id="A0AAW5JHP0"/>
<proteinExistence type="predicted"/>
<gene>
    <name evidence="1" type="ORF">NE579_02430</name>
</gene>
<dbReference type="EMBL" id="JANFYS010000003">
    <property type="protein sequence ID" value="MCQ4769322.1"/>
    <property type="molecule type" value="Genomic_DNA"/>
</dbReference>
<dbReference type="Proteomes" id="UP001204562">
    <property type="component" value="Unassembled WGS sequence"/>
</dbReference>
<comment type="caution">
    <text evidence="1">The sequence shown here is derived from an EMBL/GenBank/DDBJ whole genome shotgun (WGS) entry which is preliminary data.</text>
</comment>
<organism evidence="1 2">
    <name type="scientific">Intestinimonas massiliensis</name>
    <name type="common">ex Afouda et al. 2020</name>
    <dbReference type="NCBI Taxonomy" id="1673721"/>
    <lineage>
        <taxon>Bacteria</taxon>
        <taxon>Bacillati</taxon>
        <taxon>Bacillota</taxon>
        <taxon>Clostridia</taxon>
        <taxon>Eubacteriales</taxon>
        <taxon>Intestinimonas</taxon>
    </lineage>
</organism>
<reference evidence="1" key="1">
    <citation type="submission" date="2022-06" db="EMBL/GenBank/DDBJ databases">
        <title>Isolation of gut microbiota from human fecal samples.</title>
        <authorList>
            <person name="Pamer E.G."/>
            <person name="Barat B."/>
            <person name="Waligurski E."/>
            <person name="Medina S."/>
            <person name="Paddock L."/>
            <person name="Mostad J."/>
        </authorList>
    </citation>
    <scope>NUCLEOTIDE SEQUENCE</scope>
    <source>
        <strain evidence="1">DFI.9.91</strain>
    </source>
</reference>